<dbReference type="EMBL" id="KE356560">
    <property type="protein sequence ID" value="ERG91337.1"/>
    <property type="molecule type" value="Genomic_DNA"/>
</dbReference>
<proteinExistence type="predicted"/>
<accession>U1PCN3</accession>
<gene>
    <name evidence="1" type="ORF">J07HQW1_01371</name>
</gene>
<dbReference type="HOGENOM" id="CLU_1500270_0_0_2"/>
<name>U1PCN3_9EURY</name>
<dbReference type="Proteomes" id="UP000030649">
    <property type="component" value="Unassembled WGS sequence"/>
</dbReference>
<dbReference type="AlphaFoldDB" id="U1PCN3"/>
<protein>
    <submittedName>
        <fullName evidence="1">Uncharacterized protein</fullName>
    </submittedName>
</protein>
<organism evidence="1 2">
    <name type="scientific">Haloquadratum walsbyi J07HQW1</name>
    <dbReference type="NCBI Taxonomy" id="1238424"/>
    <lineage>
        <taxon>Archaea</taxon>
        <taxon>Methanobacteriati</taxon>
        <taxon>Methanobacteriota</taxon>
        <taxon>Stenosarchaea group</taxon>
        <taxon>Halobacteria</taxon>
        <taxon>Halobacteriales</taxon>
        <taxon>Haloferacaceae</taxon>
        <taxon>Haloquadratum</taxon>
    </lineage>
</organism>
<dbReference type="STRING" id="1238424.J07HQW1_01371"/>
<evidence type="ECO:0000313" key="1">
    <source>
        <dbReference type="EMBL" id="ERG91337.1"/>
    </source>
</evidence>
<evidence type="ECO:0000313" key="2">
    <source>
        <dbReference type="Proteomes" id="UP000030649"/>
    </source>
</evidence>
<reference evidence="1 2" key="1">
    <citation type="journal article" date="2013" name="PLoS ONE">
        <title>Assembly-driven community genomics of a hypersaline microbial ecosystem.</title>
        <authorList>
            <person name="Podell S."/>
            <person name="Ugalde J.A."/>
            <person name="Narasingarao P."/>
            <person name="Banfield J.F."/>
            <person name="Heidelberg K.B."/>
            <person name="Allen E.E."/>
        </authorList>
    </citation>
    <scope>NUCLEOTIDE SEQUENCE [LARGE SCALE GENOMIC DNA]</scope>
    <source>
        <strain evidence="2">J07HQW1</strain>
    </source>
</reference>
<sequence length="179" mass="20020">MDGAQINLGAYVFAGQRARCPRYSESVTSANPTREIDFYFSSEQIYRTVGTHHFHPPRLCEIVITIYHPLRPEGRRFPRHRAAGLGCSRFVAVSMTAPGCANQPLLLSQHGIRRYFLLHPEFHNRKGCFLHGIGESRYCPISGAGRPPQLCIDTASRHLTHPFDTSNVVHVGVVGFIPP</sequence>